<name>A0AAW0WZP5_CHEQU</name>
<dbReference type="Proteomes" id="UP001445076">
    <property type="component" value="Unassembled WGS sequence"/>
</dbReference>
<feature type="non-terminal residue" evidence="1">
    <location>
        <position position="109"/>
    </location>
</feature>
<organism evidence="1 2">
    <name type="scientific">Cherax quadricarinatus</name>
    <name type="common">Australian red claw crayfish</name>
    <dbReference type="NCBI Taxonomy" id="27406"/>
    <lineage>
        <taxon>Eukaryota</taxon>
        <taxon>Metazoa</taxon>
        <taxon>Ecdysozoa</taxon>
        <taxon>Arthropoda</taxon>
        <taxon>Crustacea</taxon>
        <taxon>Multicrustacea</taxon>
        <taxon>Malacostraca</taxon>
        <taxon>Eumalacostraca</taxon>
        <taxon>Eucarida</taxon>
        <taxon>Decapoda</taxon>
        <taxon>Pleocyemata</taxon>
        <taxon>Astacidea</taxon>
        <taxon>Parastacoidea</taxon>
        <taxon>Parastacidae</taxon>
        <taxon>Cherax</taxon>
    </lineage>
</organism>
<dbReference type="AlphaFoldDB" id="A0AAW0WZP5"/>
<protein>
    <submittedName>
        <fullName evidence="1">Uncharacterized protein</fullName>
    </submittedName>
</protein>
<evidence type="ECO:0000313" key="2">
    <source>
        <dbReference type="Proteomes" id="UP001445076"/>
    </source>
</evidence>
<dbReference type="EMBL" id="JARKIK010000044">
    <property type="protein sequence ID" value="KAK8736415.1"/>
    <property type="molecule type" value="Genomic_DNA"/>
</dbReference>
<feature type="non-terminal residue" evidence="1">
    <location>
        <position position="1"/>
    </location>
</feature>
<comment type="caution">
    <text evidence="1">The sequence shown here is derived from an EMBL/GenBank/DDBJ whole genome shotgun (WGS) entry which is preliminary data.</text>
</comment>
<accession>A0AAW0WZP5</accession>
<gene>
    <name evidence="1" type="ORF">OTU49_004990</name>
</gene>
<proteinExistence type="predicted"/>
<sequence>CRYTRVCVFRGEEVYRIIQLQCKDSNLPSGSSLPVWFSTNQATKGEACPNQKIHSFQIYIGHKLQLEIQTYQVLTHPTRTSYISQMATVEGLGGEGIQHITFVGGGGAG</sequence>
<evidence type="ECO:0000313" key="1">
    <source>
        <dbReference type="EMBL" id="KAK8736415.1"/>
    </source>
</evidence>
<reference evidence="1 2" key="1">
    <citation type="journal article" date="2024" name="BMC Genomics">
        <title>Genome assembly of redclaw crayfish (Cherax quadricarinatus) provides insights into its immune adaptation and hypoxia tolerance.</title>
        <authorList>
            <person name="Liu Z."/>
            <person name="Zheng J."/>
            <person name="Li H."/>
            <person name="Fang K."/>
            <person name="Wang S."/>
            <person name="He J."/>
            <person name="Zhou D."/>
            <person name="Weng S."/>
            <person name="Chi M."/>
            <person name="Gu Z."/>
            <person name="He J."/>
            <person name="Li F."/>
            <person name="Wang M."/>
        </authorList>
    </citation>
    <scope>NUCLEOTIDE SEQUENCE [LARGE SCALE GENOMIC DNA]</scope>
    <source>
        <strain evidence="1">ZL_2023a</strain>
    </source>
</reference>
<keyword evidence="2" id="KW-1185">Reference proteome</keyword>